<dbReference type="PROSITE" id="PS51257">
    <property type="entry name" value="PROKAR_LIPOPROTEIN"/>
    <property type="match status" value="1"/>
</dbReference>
<protein>
    <recommendedName>
        <fullName evidence="4">Lipoprotein</fullName>
    </recommendedName>
</protein>
<keyword evidence="1" id="KW-0732">Signal</keyword>
<reference evidence="2 3" key="1">
    <citation type="submission" date="2019-03" db="EMBL/GenBank/DDBJ databases">
        <title>Empedobacter tilapiae sp. nov., isolated from an intestine of Nile tilapia Oreochromis niloticus.</title>
        <authorList>
            <person name="Kim Y.-O."/>
            <person name="Yoon J.-H."/>
        </authorList>
    </citation>
    <scope>NUCLEOTIDE SEQUENCE [LARGE SCALE GENOMIC DNA]</scope>
    <source>
        <strain evidence="2 3">MRS2</strain>
    </source>
</reference>
<gene>
    <name evidence="2" type="ORF">E4J94_10145</name>
</gene>
<accession>A0A4Z1BDN0</accession>
<evidence type="ECO:0000256" key="1">
    <source>
        <dbReference type="SAM" id="SignalP"/>
    </source>
</evidence>
<name>A0A4Z1BDN0_9FLAO</name>
<dbReference type="EMBL" id="SRPE01000006">
    <property type="protein sequence ID" value="TGN26794.1"/>
    <property type="molecule type" value="Genomic_DNA"/>
</dbReference>
<evidence type="ECO:0008006" key="4">
    <source>
        <dbReference type="Google" id="ProtNLM"/>
    </source>
</evidence>
<feature type="signal peptide" evidence="1">
    <location>
        <begin position="1"/>
        <end position="25"/>
    </location>
</feature>
<proteinExistence type="predicted"/>
<dbReference type="Proteomes" id="UP000297998">
    <property type="component" value="Unassembled WGS sequence"/>
</dbReference>
<evidence type="ECO:0000313" key="2">
    <source>
        <dbReference type="EMBL" id="TGN26794.1"/>
    </source>
</evidence>
<dbReference type="AlphaFoldDB" id="A0A4Z1BDN0"/>
<dbReference type="RefSeq" id="WP_135835693.1">
    <property type="nucleotide sequence ID" value="NZ_CAUQWU010000004.1"/>
</dbReference>
<comment type="caution">
    <text evidence="2">The sequence shown here is derived from an EMBL/GenBank/DDBJ whole genome shotgun (WGS) entry which is preliminary data.</text>
</comment>
<organism evidence="2 3">
    <name type="scientific">Empedobacter tilapiae</name>
    <dbReference type="NCBI Taxonomy" id="2491114"/>
    <lineage>
        <taxon>Bacteria</taxon>
        <taxon>Pseudomonadati</taxon>
        <taxon>Bacteroidota</taxon>
        <taxon>Flavobacteriia</taxon>
        <taxon>Flavobacteriales</taxon>
        <taxon>Weeksellaceae</taxon>
        <taxon>Empedobacter</taxon>
    </lineage>
</organism>
<evidence type="ECO:0000313" key="3">
    <source>
        <dbReference type="Proteomes" id="UP000297998"/>
    </source>
</evidence>
<keyword evidence="3" id="KW-1185">Reference proteome</keyword>
<sequence length="151" mass="16881">MKTIKRLSSLAFMGLLGLTTFSCLNTDDNDNIYTTDGFFVGTKIEVNMDSIQPVGKQTNVHVTFTTNNSCENFATFRELKESNDSVKNIGAYGTLTSGNNCIKETKSVTKTYKFTPKRTGKNTIRVWAGKDVVDPTKDIYIEKILDIKETK</sequence>
<feature type="chain" id="PRO_5021358066" description="Lipoprotein" evidence="1">
    <location>
        <begin position="26"/>
        <end position="151"/>
    </location>
</feature>
<dbReference type="OrthoDB" id="1448690at2"/>